<sequence>MTDTIIIARDGFSVAIARQGAELQSIVDPAGKEWMWGGDPAFWGRHAPILFPIVGRAANDAIRVDGKSYPMGQHGFARDALFDLVASGPDSCLLRLNANDATRKIFPFEFTLDVSFRLAKGALHQSVTVTNTGTGPMAASVGFHPAFLWPAAPAPVRNSFIVLFEKAEPAPIRRIANGRVALSVDTPVKDRTLALDDSLFVADAVIFDQLASRSVWFGRPGEPGIGIDFAGLPYLGIWTKPGAGFLCIEPWQGHHAPEGFDGDFFDMPGVMRIEAGRSETREMVMRCGAPAP</sequence>
<dbReference type="InterPro" id="IPR011013">
    <property type="entry name" value="Gal_mutarotase_sf_dom"/>
</dbReference>
<dbReference type="SUPFAM" id="SSF74650">
    <property type="entry name" value="Galactose mutarotase-like"/>
    <property type="match status" value="1"/>
</dbReference>
<dbReference type="InterPro" id="IPR037481">
    <property type="entry name" value="LacX"/>
</dbReference>
<evidence type="ECO:0000313" key="1">
    <source>
        <dbReference type="EMBL" id="MDQ0439013.1"/>
    </source>
</evidence>
<evidence type="ECO:0000313" key="2">
    <source>
        <dbReference type="Proteomes" id="UP001241603"/>
    </source>
</evidence>
<proteinExistence type="predicted"/>
<name>A0ABU0H9L6_9HYPH</name>
<dbReference type="InterPro" id="IPR014718">
    <property type="entry name" value="GH-type_carb-bd"/>
</dbReference>
<dbReference type="InterPro" id="IPR008183">
    <property type="entry name" value="Aldose_1/G6P_1-epimerase"/>
</dbReference>
<reference evidence="1 2" key="1">
    <citation type="submission" date="2023-07" db="EMBL/GenBank/DDBJ databases">
        <title>Genomic Encyclopedia of Type Strains, Phase IV (KMG-IV): sequencing the most valuable type-strain genomes for metagenomic binning, comparative biology and taxonomic classification.</title>
        <authorList>
            <person name="Goeker M."/>
        </authorList>
    </citation>
    <scope>NUCLEOTIDE SEQUENCE [LARGE SCALE GENOMIC DNA]</scope>
    <source>
        <strain evidence="1 2">B6-8</strain>
    </source>
</reference>
<dbReference type="CDD" id="cd09024">
    <property type="entry name" value="Aldose_epim_lacX"/>
    <property type="match status" value="1"/>
</dbReference>
<dbReference type="EMBL" id="JAUSVO010000004">
    <property type="protein sequence ID" value="MDQ0439013.1"/>
    <property type="molecule type" value="Genomic_DNA"/>
</dbReference>
<dbReference type="Pfam" id="PF01263">
    <property type="entry name" value="Aldose_epim"/>
    <property type="match status" value="1"/>
</dbReference>
<accession>A0ABU0H9L6</accession>
<keyword evidence="2" id="KW-1185">Reference proteome</keyword>
<protein>
    <submittedName>
        <fullName evidence="1">Galactose mutarotase-like enzyme</fullName>
    </submittedName>
</protein>
<gene>
    <name evidence="1" type="ORF">QO014_003408</name>
</gene>
<dbReference type="Gene3D" id="2.70.98.10">
    <property type="match status" value="1"/>
</dbReference>
<dbReference type="RefSeq" id="WP_266349882.1">
    <property type="nucleotide sequence ID" value="NZ_JAPKNG010000004.1"/>
</dbReference>
<comment type="caution">
    <text evidence="1">The sequence shown here is derived from an EMBL/GenBank/DDBJ whole genome shotgun (WGS) entry which is preliminary data.</text>
</comment>
<organism evidence="1 2">
    <name type="scientific">Kaistia dalseonensis</name>
    <dbReference type="NCBI Taxonomy" id="410840"/>
    <lineage>
        <taxon>Bacteria</taxon>
        <taxon>Pseudomonadati</taxon>
        <taxon>Pseudomonadota</taxon>
        <taxon>Alphaproteobacteria</taxon>
        <taxon>Hyphomicrobiales</taxon>
        <taxon>Kaistiaceae</taxon>
        <taxon>Kaistia</taxon>
    </lineage>
</organism>
<dbReference type="Proteomes" id="UP001241603">
    <property type="component" value="Unassembled WGS sequence"/>
</dbReference>